<comment type="caution">
    <text evidence="2">The sequence shown here is derived from an EMBL/GenBank/DDBJ whole genome shotgun (WGS) entry which is preliminary data.</text>
</comment>
<keyword evidence="3" id="KW-1185">Reference proteome</keyword>
<dbReference type="AlphaFoldDB" id="A0A4Y7SLA3"/>
<feature type="compositionally biased region" description="Low complexity" evidence="1">
    <location>
        <begin position="502"/>
        <end position="511"/>
    </location>
</feature>
<accession>A0A4Y7SLA3</accession>
<sequence>MANWSTEEDRIVRIEGAQASLWDWQTSHRQPPVRERSGSEWAGQVSAHYRHFKTHPTGTNVYFNMTQSSLGRVARGIVFLGPDPPSSRDNAVWMAFYPEVANWRGSPFHTVIISNKALTCAIEGPDPSGSYRLAPSLANKWADLEAFILPIVKTLRARVTLPYSLDLPDPPSCHGYRLSFRSSQEAFEAARKGRNTFQYLGAALSFLAAFWSHRGSTRPMHLLARWLSGYLNIDFERTARLLSFPPVSPNAGPSVVRRGMTISVRSPYLRYLPIFLDSNVPVIVELEGNFEVYNEGMRKMPNWPMIGPLMQGAVPYVSEGECCEVCKARLAQLQDDVITQSDPMSLAVERDIEWLHHCVALNQSDAKLVDGQDVEKPWGPILCSTLRRFALYEWSGERGVSMRRPIDSSQFYLLIKAYGLTSRYVSLLHREIDFFPGIAEPQEPDLRLEQKQDPEANHDLELNLNPAQEAVASSGEEGEVIEPLSSTSAPAYYSDEEDEEPASSSSAPLAPTNNSDTWETLLRRRVGYTHGNLPVPTFPDPAHSTYPVDADKGIKNALRFIGLTPAAWMLKNVRRREVVVHLCRSSTP</sequence>
<evidence type="ECO:0000313" key="3">
    <source>
        <dbReference type="Proteomes" id="UP000298030"/>
    </source>
</evidence>
<dbReference type="EMBL" id="QPFP01000098">
    <property type="protein sequence ID" value="TEB22039.1"/>
    <property type="molecule type" value="Genomic_DNA"/>
</dbReference>
<evidence type="ECO:0000256" key="1">
    <source>
        <dbReference type="SAM" id="MobiDB-lite"/>
    </source>
</evidence>
<feature type="region of interest" description="Disordered" evidence="1">
    <location>
        <begin position="491"/>
        <end position="515"/>
    </location>
</feature>
<proteinExistence type="predicted"/>
<protein>
    <submittedName>
        <fullName evidence="2">Uncharacterized protein</fullName>
    </submittedName>
</protein>
<name>A0A4Y7SLA3_COPMI</name>
<evidence type="ECO:0000313" key="2">
    <source>
        <dbReference type="EMBL" id="TEB22039.1"/>
    </source>
</evidence>
<organism evidence="2 3">
    <name type="scientific">Coprinellus micaceus</name>
    <name type="common">Glistening ink-cap mushroom</name>
    <name type="synonym">Coprinus micaceus</name>
    <dbReference type="NCBI Taxonomy" id="71717"/>
    <lineage>
        <taxon>Eukaryota</taxon>
        <taxon>Fungi</taxon>
        <taxon>Dikarya</taxon>
        <taxon>Basidiomycota</taxon>
        <taxon>Agaricomycotina</taxon>
        <taxon>Agaricomycetes</taxon>
        <taxon>Agaricomycetidae</taxon>
        <taxon>Agaricales</taxon>
        <taxon>Agaricineae</taxon>
        <taxon>Psathyrellaceae</taxon>
        <taxon>Coprinellus</taxon>
    </lineage>
</organism>
<gene>
    <name evidence="2" type="ORF">FA13DRAFT_1799256</name>
</gene>
<dbReference type="Proteomes" id="UP000298030">
    <property type="component" value="Unassembled WGS sequence"/>
</dbReference>
<reference evidence="2 3" key="1">
    <citation type="journal article" date="2019" name="Nat. Ecol. Evol.">
        <title>Megaphylogeny resolves global patterns of mushroom evolution.</title>
        <authorList>
            <person name="Varga T."/>
            <person name="Krizsan K."/>
            <person name="Foldi C."/>
            <person name="Dima B."/>
            <person name="Sanchez-Garcia M."/>
            <person name="Sanchez-Ramirez S."/>
            <person name="Szollosi G.J."/>
            <person name="Szarkandi J.G."/>
            <person name="Papp V."/>
            <person name="Albert L."/>
            <person name="Andreopoulos W."/>
            <person name="Angelini C."/>
            <person name="Antonin V."/>
            <person name="Barry K.W."/>
            <person name="Bougher N.L."/>
            <person name="Buchanan P."/>
            <person name="Buyck B."/>
            <person name="Bense V."/>
            <person name="Catcheside P."/>
            <person name="Chovatia M."/>
            <person name="Cooper J."/>
            <person name="Damon W."/>
            <person name="Desjardin D."/>
            <person name="Finy P."/>
            <person name="Geml J."/>
            <person name="Haridas S."/>
            <person name="Hughes K."/>
            <person name="Justo A."/>
            <person name="Karasinski D."/>
            <person name="Kautmanova I."/>
            <person name="Kiss B."/>
            <person name="Kocsube S."/>
            <person name="Kotiranta H."/>
            <person name="LaButti K.M."/>
            <person name="Lechner B.E."/>
            <person name="Liimatainen K."/>
            <person name="Lipzen A."/>
            <person name="Lukacs Z."/>
            <person name="Mihaltcheva S."/>
            <person name="Morgado L.N."/>
            <person name="Niskanen T."/>
            <person name="Noordeloos M.E."/>
            <person name="Ohm R.A."/>
            <person name="Ortiz-Santana B."/>
            <person name="Ovrebo C."/>
            <person name="Racz N."/>
            <person name="Riley R."/>
            <person name="Savchenko A."/>
            <person name="Shiryaev A."/>
            <person name="Soop K."/>
            <person name="Spirin V."/>
            <person name="Szebenyi C."/>
            <person name="Tomsovsky M."/>
            <person name="Tulloss R.E."/>
            <person name="Uehling J."/>
            <person name="Grigoriev I.V."/>
            <person name="Vagvolgyi C."/>
            <person name="Papp T."/>
            <person name="Martin F.M."/>
            <person name="Miettinen O."/>
            <person name="Hibbett D.S."/>
            <person name="Nagy L.G."/>
        </authorList>
    </citation>
    <scope>NUCLEOTIDE SEQUENCE [LARGE SCALE GENOMIC DNA]</scope>
    <source>
        <strain evidence="2 3">FP101781</strain>
    </source>
</reference>